<dbReference type="Pfam" id="PF11162">
    <property type="entry name" value="DUF2946"/>
    <property type="match status" value="1"/>
</dbReference>
<accession>A0ABW9SSE2</accession>
<organism evidence="1 2">
    <name type="scientific">Pseudoduganella danionis</name>
    <dbReference type="NCBI Taxonomy" id="1890295"/>
    <lineage>
        <taxon>Bacteria</taxon>
        <taxon>Pseudomonadati</taxon>
        <taxon>Pseudomonadota</taxon>
        <taxon>Betaproteobacteria</taxon>
        <taxon>Burkholderiales</taxon>
        <taxon>Oxalobacteraceae</taxon>
        <taxon>Telluria group</taxon>
        <taxon>Pseudoduganella</taxon>
    </lineage>
</organism>
<dbReference type="Proteomes" id="UP000735592">
    <property type="component" value="Unassembled WGS sequence"/>
</dbReference>
<protein>
    <submittedName>
        <fullName evidence="1">DUF2946 domain-containing protein</fullName>
    </submittedName>
</protein>
<evidence type="ECO:0000313" key="2">
    <source>
        <dbReference type="Proteomes" id="UP000735592"/>
    </source>
</evidence>
<dbReference type="RefSeq" id="WP_155435897.1">
    <property type="nucleotide sequence ID" value="NZ_JBHLXK010000006.1"/>
</dbReference>
<name>A0ABW9SSE2_9BURK</name>
<dbReference type="EMBL" id="WNKW01000005">
    <property type="protein sequence ID" value="MTW34521.1"/>
    <property type="molecule type" value="Genomic_DNA"/>
</dbReference>
<evidence type="ECO:0000313" key="1">
    <source>
        <dbReference type="EMBL" id="MTW34521.1"/>
    </source>
</evidence>
<comment type="caution">
    <text evidence="1">The sequence shown here is derived from an EMBL/GenBank/DDBJ whole genome shotgun (WGS) entry which is preliminary data.</text>
</comment>
<gene>
    <name evidence="1" type="ORF">GM655_17065</name>
</gene>
<keyword evidence="2" id="KW-1185">Reference proteome</keyword>
<reference evidence="1 2" key="1">
    <citation type="submission" date="2019-11" db="EMBL/GenBank/DDBJ databases">
        <title>Type strains purchased from KCTC, JCM and DSMZ.</title>
        <authorList>
            <person name="Lu H."/>
        </authorList>
    </citation>
    <scope>NUCLEOTIDE SEQUENCE [LARGE SCALE GENOMIC DNA]</scope>
    <source>
        <strain evidence="1 2">DSM 103461</strain>
    </source>
</reference>
<sequence length="118" mass="12541">MVNLAQRRTLYLWIALLAILFGTVAPTISRTLYPVSQFAAGSICYTGSQGKAPAGDLSAMQACDYCLPHGGGHATLPMAPHRLAVIDGHDLYDTPASSTAALYQRWQRGLARGPPAIS</sequence>
<dbReference type="InterPro" id="IPR021333">
    <property type="entry name" value="DUF2946"/>
</dbReference>
<proteinExistence type="predicted"/>